<dbReference type="RefSeq" id="WP_150999230.1">
    <property type="nucleotide sequence ID" value="NZ_CABVPM010000077.1"/>
</dbReference>
<dbReference type="EMBL" id="VZOK01000061">
    <property type="protein sequence ID" value="KAB0633796.1"/>
    <property type="molecule type" value="Genomic_DNA"/>
</dbReference>
<evidence type="ECO:0000256" key="1">
    <source>
        <dbReference type="SAM" id="MobiDB-lite"/>
    </source>
</evidence>
<keyword evidence="2" id="KW-1133">Transmembrane helix</keyword>
<protein>
    <submittedName>
        <fullName evidence="3">MFS transporter</fullName>
    </submittedName>
</protein>
<dbReference type="AlphaFoldDB" id="A0A6L3MP58"/>
<comment type="caution">
    <text evidence="3">The sequence shown here is derived from an EMBL/GenBank/DDBJ whole genome shotgun (WGS) entry which is preliminary data.</text>
</comment>
<feature type="transmembrane region" description="Helical" evidence="2">
    <location>
        <begin position="71"/>
        <end position="97"/>
    </location>
</feature>
<keyword evidence="2" id="KW-0472">Membrane</keyword>
<feature type="region of interest" description="Disordered" evidence="1">
    <location>
        <begin position="182"/>
        <end position="203"/>
    </location>
</feature>
<sequence>MLTWAHMVDRNGTKIVNLLLTCLLGAGGMVIAALLNAFWLALIGITIAVIGVTTARAVFWRIPARFLSGAAAAGVLAFINSVGTFGGFAGPFLVGWLKDRTGSFAMGMLGMAAGIDGPDGCSEVRGEGRISARCSHQCASSLIRHSRLQHSSACFSTATICSIEKRFRFMTNHLLVQGEACRKTRSRSGPGNPSGSIDARLIT</sequence>
<dbReference type="SUPFAM" id="SSF103473">
    <property type="entry name" value="MFS general substrate transporter"/>
    <property type="match status" value="1"/>
</dbReference>
<keyword evidence="2" id="KW-0812">Transmembrane</keyword>
<dbReference type="Proteomes" id="UP000473470">
    <property type="component" value="Unassembled WGS sequence"/>
</dbReference>
<feature type="transmembrane region" description="Helical" evidence="2">
    <location>
        <begin position="12"/>
        <end position="32"/>
    </location>
</feature>
<proteinExistence type="predicted"/>
<gene>
    <name evidence="3" type="ORF">F7R25_28740</name>
</gene>
<dbReference type="InterPro" id="IPR036259">
    <property type="entry name" value="MFS_trans_sf"/>
</dbReference>
<feature type="compositionally biased region" description="Low complexity" evidence="1">
    <location>
        <begin position="187"/>
        <end position="196"/>
    </location>
</feature>
<organism evidence="3 4">
    <name type="scientific">Burkholderia stagnalis</name>
    <dbReference type="NCBI Taxonomy" id="1503054"/>
    <lineage>
        <taxon>Bacteria</taxon>
        <taxon>Pseudomonadati</taxon>
        <taxon>Pseudomonadota</taxon>
        <taxon>Betaproteobacteria</taxon>
        <taxon>Burkholderiales</taxon>
        <taxon>Burkholderiaceae</taxon>
        <taxon>Burkholderia</taxon>
        <taxon>Burkholderia cepacia complex</taxon>
    </lineage>
</organism>
<feature type="transmembrane region" description="Helical" evidence="2">
    <location>
        <begin position="38"/>
        <end position="59"/>
    </location>
</feature>
<name>A0A6L3MP58_9BURK</name>
<evidence type="ECO:0000313" key="3">
    <source>
        <dbReference type="EMBL" id="KAB0633796.1"/>
    </source>
</evidence>
<dbReference type="Gene3D" id="1.20.1250.20">
    <property type="entry name" value="MFS general substrate transporter like domains"/>
    <property type="match status" value="1"/>
</dbReference>
<reference evidence="3 4" key="1">
    <citation type="submission" date="2019-09" db="EMBL/GenBank/DDBJ databases">
        <title>Draft genome sequences of 48 bacterial type strains from the CCUG.</title>
        <authorList>
            <person name="Tunovic T."/>
            <person name="Pineiro-Iglesias B."/>
            <person name="Unosson C."/>
            <person name="Inganas E."/>
            <person name="Ohlen M."/>
            <person name="Cardew S."/>
            <person name="Jensie-Markopoulos S."/>
            <person name="Salva-Serra F."/>
            <person name="Jaen-Luchoro D."/>
            <person name="Karlsson R."/>
            <person name="Svensson-Stadler L."/>
            <person name="Chun J."/>
            <person name="Moore E."/>
        </authorList>
    </citation>
    <scope>NUCLEOTIDE SEQUENCE [LARGE SCALE GENOMIC DNA]</scope>
    <source>
        <strain evidence="3 4">CCUG 65686</strain>
    </source>
</reference>
<accession>A0A6L3MP58</accession>
<evidence type="ECO:0000256" key="2">
    <source>
        <dbReference type="SAM" id="Phobius"/>
    </source>
</evidence>
<evidence type="ECO:0000313" key="4">
    <source>
        <dbReference type="Proteomes" id="UP000473470"/>
    </source>
</evidence>